<sequence>MTATVHIPLTVESFGDSAVMVSVTDDDQRVRRSAIVDLRERLLARRPHGVCDVVAGLESLLIEFDPITTSAIHIEYVVHLLAEMPPAGAVPENAARRHFDIPVVFDDETGPDLAEVADELGIGVPELVERICASRFTISLLAAAMAPMMDGLDVPRAVRRRREPRTNVPQGSIMIAGENAIIQPFPGPTGWRVIGRTPHTIVDIARESPVSFAPGDTVTFTSVSAADARRIDGEFLVAANG</sequence>
<evidence type="ECO:0000313" key="5">
    <source>
        <dbReference type="EMBL" id="QPZ38171.1"/>
    </source>
</evidence>
<evidence type="ECO:0000259" key="4">
    <source>
        <dbReference type="SMART" id="SM00796"/>
    </source>
</evidence>
<dbReference type="InterPro" id="IPR010016">
    <property type="entry name" value="PxpB"/>
</dbReference>
<dbReference type="Gene3D" id="2.40.100.10">
    <property type="entry name" value="Cyclophilin-like"/>
    <property type="match status" value="1"/>
</dbReference>
<evidence type="ECO:0000313" key="6">
    <source>
        <dbReference type="Proteomes" id="UP000662814"/>
    </source>
</evidence>
<proteinExistence type="predicted"/>
<evidence type="ECO:0000256" key="1">
    <source>
        <dbReference type="ARBA" id="ARBA00022741"/>
    </source>
</evidence>
<accession>A0ABX6YH88</accession>
<evidence type="ECO:0000256" key="2">
    <source>
        <dbReference type="ARBA" id="ARBA00022801"/>
    </source>
</evidence>
<dbReference type="Pfam" id="PF02682">
    <property type="entry name" value="CT_C_D"/>
    <property type="match status" value="1"/>
</dbReference>
<keyword evidence="3" id="KW-0067">ATP-binding</keyword>
<name>A0ABX6YH88_9MICO</name>
<keyword evidence="1" id="KW-0547">Nucleotide-binding</keyword>
<feature type="domain" description="Carboxyltransferase" evidence="4">
    <location>
        <begin position="9"/>
        <end position="212"/>
    </location>
</feature>
<dbReference type="SMART" id="SM00796">
    <property type="entry name" value="AHS1"/>
    <property type="match status" value="1"/>
</dbReference>
<dbReference type="Proteomes" id="UP000662814">
    <property type="component" value="Chromosome"/>
</dbReference>
<organism evidence="5 6">
    <name type="scientific">Paramicrobacterium chengjingii</name>
    <dbReference type="NCBI Taxonomy" id="2769067"/>
    <lineage>
        <taxon>Bacteria</taxon>
        <taxon>Bacillati</taxon>
        <taxon>Actinomycetota</taxon>
        <taxon>Actinomycetes</taxon>
        <taxon>Micrococcales</taxon>
        <taxon>Microbacteriaceae</taxon>
        <taxon>Paramicrobacterium</taxon>
    </lineage>
</organism>
<reference evidence="5 6" key="1">
    <citation type="submission" date="2020-12" db="EMBL/GenBank/DDBJ databases">
        <title>Microbacterium sp. HY060.</title>
        <authorList>
            <person name="Zhou J."/>
        </authorList>
    </citation>
    <scope>NUCLEOTIDE SEQUENCE [LARGE SCALE GENOMIC DNA]</scope>
    <source>
        <strain evidence="5 6">HY60</strain>
    </source>
</reference>
<dbReference type="SUPFAM" id="SSF50891">
    <property type="entry name" value="Cyclophilin-like"/>
    <property type="match status" value="1"/>
</dbReference>
<keyword evidence="2" id="KW-0378">Hydrolase</keyword>
<dbReference type="EMBL" id="CP061169">
    <property type="protein sequence ID" value="QPZ38171.1"/>
    <property type="molecule type" value="Genomic_DNA"/>
</dbReference>
<dbReference type="RefSeq" id="WP_166987257.1">
    <property type="nucleotide sequence ID" value="NZ_CP061169.1"/>
</dbReference>
<dbReference type="InterPro" id="IPR029000">
    <property type="entry name" value="Cyclophilin-like_dom_sf"/>
</dbReference>
<protein>
    <submittedName>
        <fullName evidence="5">Carboxyltransferase domain-containing protein</fullName>
    </submittedName>
</protein>
<dbReference type="Gene3D" id="3.30.1360.40">
    <property type="match status" value="1"/>
</dbReference>
<keyword evidence="6" id="KW-1185">Reference proteome</keyword>
<evidence type="ECO:0000256" key="3">
    <source>
        <dbReference type="ARBA" id="ARBA00022840"/>
    </source>
</evidence>
<dbReference type="PANTHER" id="PTHR34698">
    <property type="entry name" value="5-OXOPROLINASE SUBUNIT B"/>
    <property type="match status" value="1"/>
</dbReference>
<dbReference type="PANTHER" id="PTHR34698:SF2">
    <property type="entry name" value="5-OXOPROLINASE SUBUNIT B"/>
    <property type="match status" value="1"/>
</dbReference>
<gene>
    <name evidence="5" type="ORF">HCR76_15495</name>
</gene>
<dbReference type="SUPFAM" id="SSF160467">
    <property type="entry name" value="PH0987 N-terminal domain-like"/>
    <property type="match status" value="1"/>
</dbReference>
<dbReference type="InterPro" id="IPR003833">
    <property type="entry name" value="CT_C_D"/>
</dbReference>